<evidence type="ECO:0000256" key="3">
    <source>
        <dbReference type="ARBA" id="ARBA00022475"/>
    </source>
</evidence>
<dbReference type="InterPro" id="IPR028362">
    <property type="entry name" value="AlgI"/>
</dbReference>
<evidence type="ECO:0000256" key="5">
    <source>
        <dbReference type="ARBA" id="ARBA00022989"/>
    </source>
</evidence>
<keyword evidence="5 8" id="KW-1133">Transmembrane helix</keyword>
<dbReference type="GO" id="GO:0005886">
    <property type="term" value="C:plasma membrane"/>
    <property type="evidence" value="ECO:0007669"/>
    <property type="project" value="UniProtKB-SubCell"/>
</dbReference>
<feature type="transmembrane region" description="Helical" evidence="8">
    <location>
        <begin position="38"/>
        <end position="56"/>
    </location>
</feature>
<evidence type="ECO:0000256" key="7">
    <source>
        <dbReference type="PIRNR" id="PIRNR016636"/>
    </source>
</evidence>
<feature type="transmembrane region" description="Helical" evidence="8">
    <location>
        <begin position="107"/>
        <end position="124"/>
    </location>
</feature>
<evidence type="ECO:0000313" key="10">
    <source>
        <dbReference type="Proteomes" id="UP000824031"/>
    </source>
</evidence>
<keyword evidence="6 7" id="KW-0472">Membrane</keyword>
<reference evidence="9" key="1">
    <citation type="journal article" date="2021" name="PeerJ">
        <title>Extensive microbial diversity within the chicken gut microbiome revealed by metagenomics and culture.</title>
        <authorList>
            <person name="Gilroy R."/>
            <person name="Ravi A."/>
            <person name="Getino M."/>
            <person name="Pursley I."/>
            <person name="Horton D.L."/>
            <person name="Alikhan N.F."/>
            <person name="Baker D."/>
            <person name="Gharbi K."/>
            <person name="Hall N."/>
            <person name="Watson M."/>
            <person name="Adriaenssens E.M."/>
            <person name="Foster-Nyarko E."/>
            <person name="Jarju S."/>
            <person name="Secka A."/>
            <person name="Antonio M."/>
            <person name="Oren A."/>
            <person name="Chaudhuri R.R."/>
            <person name="La Ragione R."/>
            <person name="Hildebrand F."/>
            <person name="Pallen M.J."/>
        </authorList>
    </citation>
    <scope>NUCLEOTIDE SEQUENCE</scope>
    <source>
        <strain evidence="9">3436</strain>
    </source>
</reference>
<evidence type="ECO:0000256" key="4">
    <source>
        <dbReference type="ARBA" id="ARBA00022692"/>
    </source>
</evidence>
<dbReference type="InterPro" id="IPR024194">
    <property type="entry name" value="Ac/AlaTfrase_AlgI/DltB"/>
</dbReference>
<dbReference type="EMBL" id="DXBO01000083">
    <property type="protein sequence ID" value="HIZ48190.1"/>
    <property type="molecule type" value="Genomic_DNA"/>
</dbReference>
<evidence type="ECO:0000256" key="1">
    <source>
        <dbReference type="ARBA" id="ARBA00004651"/>
    </source>
</evidence>
<feature type="transmembrane region" description="Helical" evidence="8">
    <location>
        <begin position="374"/>
        <end position="394"/>
    </location>
</feature>
<dbReference type="PANTHER" id="PTHR13285:SF18">
    <property type="entry name" value="PROTEIN-CYSTEINE N-PALMITOYLTRANSFERASE RASP"/>
    <property type="match status" value="1"/>
</dbReference>
<accession>A0A9D2F3G3</accession>
<keyword evidence="7" id="KW-0012">Acyltransferase</keyword>
<dbReference type="PIRSF" id="PIRSF500217">
    <property type="entry name" value="AlgI"/>
    <property type="match status" value="1"/>
</dbReference>
<comment type="caution">
    <text evidence="9">The sequence shown here is derived from an EMBL/GenBank/DDBJ whole genome shotgun (WGS) entry which is preliminary data.</text>
</comment>
<gene>
    <name evidence="9" type="ORF">H9810_05675</name>
</gene>
<dbReference type="PANTHER" id="PTHR13285">
    <property type="entry name" value="ACYLTRANSFERASE"/>
    <property type="match status" value="1"/>
</dbReference>
<evidence type="ECO:0000256" key="8">
    <source>
        <dbReference type="SAM" id="Phobius"/>
    </source>
</evidence>
<proteinExistence type="inferred from homology"/>
<keyword evidence="7" id="KW-0808">Transferase</keyword>
<dbReference type="PIRSF" id="PIRSF016636">
    <property type="entry name" value="AlgI_DltB"/>
    <property type="match status" value="1"/>
</dbReference>
<comment type="subcellular location">
    <subcellularLocation>
        <location evidence="1">Cell membrane</location>
        <topology evidence="1">Multi-pass membrane protein</topology>
    </subcellularLocation>
</comment>
<reference evidence="9" key="2">
    <citation type="submission" date="2021-04" db="EMBL/GenBank/DDBJ databases">
        <authorList>
            <person name="Gilroy R."/>
        </authorList>
    </citation>
    <scope>NUCLEOTIDE SEQUENCE</scope>
    <source>
        <strain evidence="9">3436</strain>
    </source>
</reference>
<evidence type="ECO:0000313" key="9">
    <source>
        <dbReference type="EMBL" id="HIZ48190.1"/>
    </source>
</evidence>
<feature type="transmembrane region" description="Helical" evidence="8">
    <location>
        <begin position="286"/>
        <end position="303"/>
    </location>
</feature>
<dbReference type="AlphaFoldDB" id="A0A9D2F3G3"/>
<dbReference type="Proteomes" id="UP000824031">
    <property type="component" value="Unassembled WGS sequence"/>
</dbReference>
<organism evidence="9 10">
    <name type="scientific">Candidatus Gemmiger excrementavium</name>
    <dbReference type="NCBI Taxonomy" id="2838608"/>
    <lineage>
        <taxon>Bacteria</taxon>
        <taxon>Bacillati</taxon>
        <taxon>Bacillota</taxon>
        <taxon>Clostridia</taxon>
        <taxon>Eubacteriales</taxon>
        <taxon>Gemmiger</taxon>
    </lineage>
</organism>
<dbReference type="GO" id="GO:0042121">
    <property type="term" value="P:alginic acid biosynthetic process"/>
    <property type="evidence" value="ECO:0007669"/>
    <property type="project" value="InterPro"/>
</dbReference>
<evidence type="ECO:0000256" key="2">
    <source>
        <dbReference type="ARBA" id="ARBA00010323"/>
    </source>
</evidence>
<comment type="similarity">
    <text evidence="2 7">Belongs to the membrane-bound acyltransferase family.</text>
</comment>
<keyword evidence="3 7" id="KW-1003">Cell membrane</keyword>
<dbReference type="GO" id="GO:0016746">
    <property type="term" value="F:acyltransferase activity"/>
    <property type="evidence" value="ECO:0007669"/>
    <property type="project" value="UniProtKB-KW"/>
</dbReference>
<protein>
    <submittedName>
        <fullName evidence="9">MBOAT family protein</fullName>
    </submittedName>
</protein>
<sequence>MLALAPLVGFKYLAFLVDSALAAVARFGVVFAPPVFDWLLPLGISFYTLQAVGYMVDVYRGEPPEKSPLRMALFVAFFPQIVSGPIGRSKSLLAQFRLPQKPRFDDLREGALLMIWGYFLKVVIADRAAIFVDTVYCLDNGFEGWYLIVATVLFGVQLYCDFSGCTTVALGAARLLGVELIDNFIAPYLSRSTAEFWRRWHISLSTWFRDYLYIPLGGNRKGKLRKYGNVLITFAVSGLWHGAQWSFFAWGLLNGLYQVVGDLLRPLRRGLLRAAALDTDTLGHKLTQVLLTWVCINFSWVFFRADRFADALVIVQSIFTAANIQVLFDGSLYTCGVDATNFRLLLVYIAVLCGADLCKYKGISLRGVIARQNWLCQVLVVAGGVLAILLLGVYGPGFEASNFIYSQF</sequence>
<evidence type="ECO:0000256" key="6">
    <source>
        <dbReference type="ARBA" id="ARBA00023136"/>
    </source>
</evidence>
<dbReference type="InterPro" id="IPR051085">
    <property type="entry name" value="MB_O-acyltransferase"/>
</dbReference>
<dbReference type="InterPro" id="IPR004299">
    <property type="entry name" value="MBOAT_fam"/>
</dbReference>
<name>A0A9D2F3G3_9FIRM</name>
<keyword evidence="4 8" id="KW-0812">Transmembrane</keyword>
<dbReference type="Pfam" id="PF03062">
    <property type="entry name" value="MBOAT"/>
    <property type="match status" value="1"/>
</dbReference>
<feature type="transmembrane region" description="Helical" evidence="8">
    <location>
        <begin position="230"/>
        <end position="253"/>
    </location>
</feature>